<evidence type="ECO:0000259" key="8">
    <source>
        <dbReference type="PROSITE" id="PS50103"/>
    </source>
</evidence>
<feature type="zinc finger region" description="C3H1-type" evidence="5">
    <location>
        <begin position="19"/>
        <end position="41"/>
    </location>
</feature>
<feature type="compositionally biased region" description="Polar residues" evidence="7">
    <location>
        <begin position="786"/>
        <end position="797"/>
    </location>
</feature>
<keyword evidence="3 5" id="KW-0863">Zinc-finger</keyword>
<proteinExistence type="predicted"/>
<feature type="region of interest" description="Disordered" evidence="7">
    <location>
        <begin position="669"/>
        <end position="700"/>
    </location>
</feature>
<dbReference type="Pfam" id="PF00642">
    <property type="entry name" value="zf-CCCH"/>
    <property type="match status" value="2"/>
</dbReference>
<reference evidence="11" key="3">
    <citation type="submission" date="2020-10" db="UniProtKB">
        <authorList>
            <consortium name="WormBaseParasite"/>
        </authorList>
    </citation>
    <scope>IDENTIFICATION</scope>
</reference>
<dbReference type="PROSITE" id="PS50103">
    <property type="entry name" value="ZF_C3H1"/>
    <property type="match status" value="3"/>
</dbReference>
<reference evidence="9 10" key="1">
    <citation type="journal article" date="2013" name="Nature">
        <title>The genomes of four tapeworm species reveal adaptations to parasitism.</title>
        <authorList>
            <person name="Tsai I.J."/>
            <person name="Zarowiecki M."/>
            <person name="Holroyd N."/>
            <person name="Garciarrubio A."/>
            <person name="Sanchez-Flores A."/>
            <person name="Brooks K.L."/>
            <person name="Tracey A."/>
            <person name="Bobes R.J."/>
            <person name="Fragoso G."/>
            <person name="Sciutto E."/>
            <person name="Aslett M."/>
            <person name="Beasley H."/>
            <person name="Bennett H.M."/>
            <person name="Cai J."/>
            <person name="Camicia F."/>
            <person name="Clark R."/>
            <person name="Cucher M."/>
            <person name="De Silva N."/>
            <person name="Day T.A."/>
            <person name="Deplazes P."/>
            <person name="Estrada K."/>
            <person name="Fernandez C."/>
            <person name="Holland P.W."/>
            <person name="Hou J."/>
            <person name="Hu S."/>
            <person name="Huckvale T."/>
            <person name="Hung S.S."/>
            <person name="Kamenetzky L."/>
            <person name="Keane J.A."/>
            <person name="Kiss F."/>
            <person name="Koziol U."/>
            <person name="Lambert O."/>
            <person name="Liu K."/>
            <person name="Luo X."/>
            <person name="Luo Y."/>
            <person name="Macchiaroli N."/>
            <person name="Nichol S."/>
            <person name="Paps J."/>
            <person name="Parkinson J."/>
            <person name="Pouchkina-Stantcheva N."/>
            <person name="Riddiford N."/>
            <person name="Rosenzvit M."/>
            <person name="Salinas G."/>
            <person name="Wasmuth J.D."/>
            <person name="Zamanian M."/>
            <person name="Zheng Y."/>
            <person name="Cai X."/>
            <person name="Soberon X."/>
            <person name="Olson P.D."/>
            <person name="Laclette J.P."/>
            <person name="Brehm K."/>
            <person name="Berriman M."/>
            <person name="Garciarrubio A."/>
            <person name="Bobes R.J."/>
            <person name="Fragoso G."/>
            <person name="Sanchez-Flores A."/>
            <person name="Estrada K."/>
            <person name="Cevallos M.A."/>
            <person name="Morett E."/>
            <person name="Gonzalez V."/>
            <person name="Portillo T."/>
            <person name="Ochoa-Leyva A."/>
            <person name="Jose M.V."/>
            <person name="Sciutto E."/>
            <person name="Landa A."/>
            <person name="Jimenez L."/>
            <person name="Valdes V."/>
            <person name="Carrero J.C."/>
            <person name="Larralde C."/>
            <person name="Morales-Montor J."/>
            <person name="Limon-Lason J."/>
            <person name="Soberon X."/>
            <person name="Laclette J.P."/>
        </authorList>
    </citation>
    <scope>NUCLEOTIDE SEQUENCE [LARGE SCALE GENOMIC DNA]</scope>
</reference>
<feature type="region of interest" description="Disordered" evidence="7">
    <location>
        <begin position="984"/>
        <end position="1018"/>
    </location>
</feature>
<evidence type="ECO:0000256" key="1">
    <source>
        <dbReference type="ARBA" id="ARBA00022723"/>
    </source>
</evidence>
<evidence type="ECO:0000256" key="6">
    <source>
        <dbReference type="SAM" id="Coils"/>
    </source>
</evidence>
<organism evidence="9">
    <name type="scientific">Echinococcus granulosus</name>
    <name type="common">Hydatid tapeworm</name>
    <dbReference type="NCBI Taxonomy" id="6210"/>
    <lineage>
        <taxon>Eukaryota</taxon>
        <taxon>Metazoa</taxon>
        <taxon>Spiralia</taxon>
        <taxon>Lophotrochozoa</taxon>
        <taxon>Platyhelminthes</taxon>
        <taxon>Cestoda</taxon>
        <taxon>Eucestoda</taxon>
        <taxon>Cyclophyllidea</taxon>
        <taxon>Taeniidae</taxon>
        <taxon>Echinococcus</taxon>
        <taxon>Echinococcus granulosus group</taxon>
    </lineage>
</organism>
<keyword evidence="1 5" id="KW-0479">Metal-binding</keyword>
<dbReference type="PANTHER" id="PTHR12675:SF6">
    <property type="entry name" value="ZINC FINGER CCCH DOMAIN-CONTAINING PROTEIN 10"/>
    <property type="match status" value="1"/>
</dbReference>
<name>A0A068WEC6_ECHGR</name>
<dbReference type="WBParaSite" id="EgrG_000839800">
    <property type="protein sequence ID" value="EgrG_000839800"/>
    <property type="gene ID" value="EgrG_000839800"/>
</dbReference>
<dbReference type="SMART" id="SM00356">
    <property type="entry name" value="ZnF_C3H1"/>
    <property type="match status" value="3"/>
</dbReference>
<feature type="zinc finger region" description="C3H1-type" evidence="5">
    <location>
        <begin position="98"/>
        <end position="125"/>
    </location>
</feature>
<feature type="domain" description="C3H1-type" evidence="8">
    <location>
        <begin position="98"/>
        <end position="125"/>
    </location>
</feature>
<dbReference type="GO" id="GO:0008270">
    <property type="term" value="F:zinc ion binding"/>
    <property type="evidence" value="ECO:0007669"/>
    <property type="project" value="UniProtKB-KW"/>
</dbReference>
<evidence type="ECO:0000256" key="5">
    <source>
        <dbReference type="PROSITE-ProRule" id="PRU00723"/>
    </source>
</evidence>
<evidence type="ECO:0000313" key="9">
    <source>
        <dbReference type="EMBL" id="CDS15987.1"/>
    </source>
</evidence>
<dbReference type="GO" id="GO:0003723">
    <property type="term" value="F:RNA binding"/>
    <property type="evidence" value="ECO:0007669"/>
    <property type="project" value="TreeGrafter"/>
</dbReference>
<feature type="domain" description="C3H1-type" evidence="8">
    <location>
        <begin position="48"/>
        <end position="74"/>
    </location>
</feature>
<dbReference type="Proteomes" id="UP000492820">
    <property type="component" value="Unassembled WGS sequence"/>
</dbReference>
<keyword evidence="4 5" id="KW-0862">Zinc</keyword>
<dbReference type="OrthoDB" id="250836at2759"/>
<dbReference type="PANTHER" id="PTHR12675">
    <property type="entry name" value="MUSCLEBLIND-LIKE PROTEIN"/>
    <property type="match status" value="1"/>
</dbReference>
<protein>
    <submittedName>
        <fullName evidence="9 11">Zinc finger CCCH domain containing protein 10</fullName>
    </submittedName>
</protein>
<evidence type="ECO:0000256" key="2">
    <source>
        <dbReference type="ARBA" id="ARBA00022737"/>
    </source>
</evidence>
<dbReference type="GO" id="GO:0043484">
    <property type="term" value="P:regulation of RNA splicing"/>
    <property type="evidence" value="ECO:0007669"/>
    <property type="project" value="TreeGrafter"/>
</dbReference>
<feature type="domain" description="C3H1-type" evidence="8">
    <location>
        <begin position="19"/>
        <end position="41"/>
    </location>
</feature>
<evidence type="ECO:0000313" key="10">
    <source>
        <dbReference type="Proteomes" id="UP000492820"/>
    </source>
</evidence>
<sequence>MLSDPGECCNNFTDAVGDVCRDFLRNVCKRGKKCKYKHPLVASPLDTSCEPIFCHDFQNGVCRRHSCKFLHYTKKEEGFFRLNGVIPQLQASEDESCDVDTPICKDFLNHNCRRGSSCKFRHGKPVSTPNTSSSIDSVSNKPAIYHNPDLPHYTNLPSLLPQHCLQYPNGSGDAVPPPRTSESAVATSETTAMVAAAAAAGYLAMQKHGQHHQHQYHQHGTAVRGSSPVDSLSTSALPPASAAAVAAAAAATALATTQQHQQHHAPYSETVLTASQSTGIPVMRSILGVVTNPNALHPRGSNDSTFCSPTPLQSTSIPTETGCQYYQGNDGPMSGLKSHFCVNSDDQDSSSVDFNLPSLANHSAKPANYVNSDPIKKPVKSHAPFNQHSQQQQDANTAAAVAAAACFGAILSQPVVAAAAASHAAVSKPTAGAILSQAVGGDCALSSMSASPTAIVPQPSASGVTPSAPPTAVAAAAAAAVAAAVVSSAGPSAAVAAISAAHLATSSLSRAHSATRVSCAPPGTNSALTAGGSRYVANMKPSGAVDSLGVGGRHRRVCNSNETRVDVYGTDEAMSLHLNVPPSPPPPPSVIPTIGAAAANPSPLGSSAATAAYTATMTTAAAAAAMAAAVAVEEHNQKKNAAAAAMAAFSETAALAHEVQSMARITDHASLSPESLPSSSLTPTTKSSPSETLTVYPLPTGKTVPQRRLRLPRNRRQTHFSAFDVVDDESYEEGYFEDEEDEGDETSCTVLNPHQNDRKCSRMGRSCSPDHVFGRSQPIVDKPRQRSLSYPTCTSRLESGASKEESSKRPYVLSASSIPLSPQASSINSATGSPRVYRECGLPPKRPKLVAPRDGGRIVPSNSSTYTRRRYHHFPRRMQQIDMESEMDDEEELCYAEDTEFYSPTAVVTQPSYRERLHVLKCENARLRLHLQRVVQQRNQLQIENHTLIKQNLKLRNLGSANKRTNIYPNNTFMKSTATALPSEVKQRLLRSPSPCPQLSSASKHKKSIPRNSYAPAK</sequence>
<keyword evidence="6" id="KW-0175">Coiled coil</keyword>
<feature type="coiled-coil region" evidence="6">
    <location>
        <begin position="924"/>
        <end position="951"/>
    </location>
</feature>
<evidence type="ECO:0000313" key="11">
    <source>
        <dbReference type="WBParaSite" id="EgrG_000839800"/>
    </source>
</evidence>
<gene>
    <name evidence="9" type="ORF">EgrG_000839800</name>
</gene>
<keyword evidence="2" id="KW-0677">Repeat</keyword>
<evidence type="ECO:0000256" key="7">
    <source>
        <dbReference type="SAM" id="MobiDB-lite"/>
    </source>
</evidence>
<dbReference type="Gene3D" id="3.30.1370.210">
    <property type="match status" value="1"/>
</dbReference>
<feature type="zinc finger region" description="C3H1-type" evidence="5">
    <location>
        <begin position="48"/>
        <end position="74"/>
    </location>
</feature>
<feature type="region of interest" description="Disordered" evidence="7">
    <location>
        <begin position="210"/>
        <end position="235"/>
    </location>
</feature>
<reference evidence="9" key="2">
    <citation type="submission" date="2014-06" db="EMBL/GenBank/DDBJ databases">
        <authorList>
            <person name="Aslett M."/>
        </authorList>
    </citation>
    <scope>NUCLEOTIDE SEQUENCE</scope>
</reference>
<feature type="region of interest" description="Disordered" evidence="7">
    <location>
        <begin position="771"/>
        <end position="863"/>
    </location>
</feature>
<accession>A0A068WEC6</accession>
<dbReference type="AlphaFoldDB" id="A0A068WEC6"/>
<evidence type="ECO:0000256" key="4">
    <source>
        <dbReference type="ARBA" id="ARBA00022833"/>
    </source>
</evidence>
<evidence type="ECO:0000256" key="3">
    <source>
        <dbReference type="ARBA" id="ARBA00022771"/>
    </source>
</evidence>
<dbReference type="InterPro" id="IPR000571">
    <property type="entry name" value="Znf_CCCH"/>
</dbReference>
<feature type="compositionally biased region" description="Polar residues" evidence="7">
    <location>
        <begin position="814"/>
        <end position="832"/>
    </location>
</feature>
<dbReference type="EMBL" id="LK028576">
    <property type="protein sequence ID" value="CDS15987.1"/>
    <property type="molecule type" value="Genomic_DNA"/>
</dbReference>
<feature type="compositionally biased region" description="Low complexity" evidence="7">
    <location>
        <begin position="670"/>
        <end position="694"/>
    </location>
</feature>
<dbReference type="Gene3D" id="4.10.1000.10">
    <property type="entry name" value="Zinc finger, CCCH-type"/>
    <property type="match status" value="1"/>
</dbReference>